<protein>
    <submittedName>
        <fullName evidence="2">Uncharacterized protein</fullName>
    </submittedName>
</protein>
<dbReference type="Proteomes" id="UP000245263">
    <property type="component" value="Chromosome 1"/>
</dbReference>
<organism evidence="2 3">
    <name type="scientific">Leptospira kobayashii</name>
    <dbReference type="NCBI Taxonomy" id="1917830"/>
    <lineage>
        <taxon>Bacteria</taxon>
        <taxon>Pseudomonadati</taxon>
        <taxon>Spirochaetota</taxon>
        <taxon>Spirochaetia</taxon>
        <taxon>Leptospirales</taxon>
        <taxon>Leptospiraceae</taxon>
        <taxon>Leptospira</taxon>
    </lineage>
</organism>
<accession>A0ABN6KCQ3</accession>
<dbReference type="EMBL" id="AP025028">
    <property type="protein sequence ID" value="BDA78551.1"/>
    <property type="molecule type" value="Genomic_DNA"/>
</dbReference>
<name>A0ABN6KCQ3_9LEPT</name>
<gene>
    <name evidence="2" type="ORF">LPTSP3_g14810</name>
</gene>
<evidence type="ECO:0000256" key="1">
    <source>
        <dbReference type="SAM" id="MobiDB-lite"/>
    </source>
</evidence>
<sequence length="106" mass="11842">MGMASVEKQTIDSDLSPCHPSSENDKNQAGSENNCCEENDVSVVSVDTFFKDSVVVKPQLEPIPLFSFDFHSNDFLVFSRLSIADLKAKPPFFHSHHLSILQVFLI</sequence>
<feature type="region of interest" description="Disordered" evidence="1">
    <location>
        <begin position="1"/>
        <end position="34"/>
    </location>
</feature>
<proteinExistence type="predicted"/>
<evidence type="ECO:0000313" key="3">
    <source>
        <dbReference type="Proteomes" id="UP000245263"/>
    </source>
</evidence>
<evidence type="ECO:0000313" key="2">
    <source>
        <dbReference type="EMBL" id="BDA78551.1"/>
    </source>
</evidence>
<reference evidence="2 3" key="1">
    <citation type="submission" date="2021-08" db="EMBL/GenBank/DDBJ databases">
        <title>Complete genome sequence of Leptospira kobayashii strain E30.</title>
        <authorList>
            <person name="Nakao R."/>
            <person name="Nakamura S."/>
            <person name="Masuzawa T."/>
            <person name="Koizumi N."/>
        </authorList>
    </citation>
    <scope>NUCLEOTIDE SEQUENCE [LARGE SCALE GENOMIC DNA]</scope>
    <source>
        <strain evidence="2 3">E30</strain>
    </source>
</reference>
<keyword evidence="3" id="KW-1185">Reference proteome</keyword>